<dbReference type="AlphaFoldDB" id="G8ZZT2"/>
<gene>
    <name evidence="4" type="primary">TDEL0H02670</name>
    <name evidence="4" type="ORF">TDEL_0H02670</name>
</gene>
<evidence type="ECO:0000313" key="4">
    <source>
        <dbReference type="EMBL" id="CCE94126.1"/>
    </source>
</evidence>
<dbReference type="GO" id="GO:0000027">
    <property type="term" value="P:ribosomal large subunit assembly"/>
    <property type="evidence" value="ECO:0007669"/>
    <property type="project" value="EnsemblFungi"/>
</dbReference>
<dbReference type="GO" id="GO:0005829">
    <property type="term" value="C:cytosol"/>
    <property type="evidence" value="ECO:0007669"/>
    <property type="project" value="EnsemblFungi"/>
</dbReference>
<dbReference type="PANTHER" id="PTHR19857">
    <property type="entry name" value="MITOCHONDRIAL DIVISION PROTEIN 1-RELATED"/>
    <property type="match status" value="1"/>
</dbReference>
<keyword evidence="5" id="KW-1185">Reference proteome</keyword>
<dbReference type="InterPro" id="IPR051179">
    <property type="entry name" value="WD_repeat_multifunction"/>
</dbReference>
<dbReference type="GO" id="GO:0051082">
    <property type="term" value="F:unfolded protein binding"/>
    <property type="evidence" value="ECO:0007669"/>
    <property type="project" value="EnsemblFungi"/>
</dbReference>
<evidence type="ECO:0000256" key="3">
    <source>
        <dbReference type="SAM" id="MobiDB-lite"/>
    </source>
</evidence>
<dbReference type="InterPro" id="IPR001680">
    <property type="entry name" value="WD40_rpt"/>
</dbReference>
<dbReference type="SMART" id="SM00320">
    <property type="entry name" value="WD40"/>
    <property type="match status" value="7"/>
</dbReference>
<dbReference type="eggNOG" id="KOG0296">
    <property type="taxonomic scope" value="Eukaryota"/>
</dbReference>
<dbReference type="OrthoDB" id="10261640at2759"/>
<dbReference type="HOGENOM" id="CLU_000288_57_9_1"/>
<evidence type="ECO:0000313" key="5">
    <source>
        <dbReference type="Proteomes" id="UP000005627"/>
    </source>
</evidence>
<keyword evidence="1" id="KW-0853">WD repeat</keyword>
<sequence>MSEGVEDQQQGYEGTPRDEFIDTTEVEQEIALGDDDDAPMDEDDDEEGDEIPEGDEMENETLEIDMSNNSVTYFDKHTDSVFIVFHHPTLPLVCTGGGDDVAHLWTSHSQPPKFAGTLTGHTESVIAGSFTCDGQFLVTADMTGKVLVHMSHKGGSQWKKVSELQEVDEVVWLICHPTIPGIFAFGAIDGSVWCYQIDGSKGSLEQLMSGFVHQQDCSAGAFINVDKGENTLELVTCSLDSTIVGWNCFTAQPLFKIAQENIKGLEAPWVSISVAPASLTNGNAAVVACGSNNGVLAVINCNNEGSVLHLSQVIELKEEDDELDASIESIAWSQNFPLMAVGLVSGDILLYETKTWKIRHKFLLPDSVTKLLFDGDDLFASGIDGKVYQFDARMGKEKFVCTGHNMGVLDFALVKKDDSSLRRVITAGDEGVSLVFEVPN</sequence>
<dbReference type="KEGG" id="tdl:TDEL_0H02670"/>
<evidence type="ECO:0000256" key="1">
    <source>
        <dbReference type="ARBA" id="ARBA00022574"/>
    </source>
</evidence>
<protein>
    <recommendedName>
        <fullName evidence="6">Anaphase-promoting complex subunit 4 WD40 domain-containing protein</fullName>
    </recommendedName>
</protein>
<feature type="compositionally biased region" description="Acidic residues" evidence="3">
    <location>
        <begin position="21"/>
        <end position="58"/>
    </location>
</feature>
<dbReference type="GeneID" id="11501290"/>
<accession>G8ZZT2</accession>
<dbReference type="FunFam" id="2.130.10.10:FF:000630">
    <property type="entry name" value="Ribosome assembly protein SQT1"/>
    <property type="match status" value="1"/>
</dbReference>
<dbReference type="EMBL" id="HE616749">
    <property type="protein sequence ID" value="CCE94126.1"/>
    <property type="molecule type" value="Genomic_DNA"/>
</dbReference>
<keyword evidence="2" id="KW-0677">Repeat</keyword>
<dbReference type="Pfam" id="PF00400">
    <property type="entry name" value="WD40"/>
    <property type="match status" value="1"/>
</dbReference>
<proteinExistence type="predicted"/>
<dbReference type="RefSeq" id="XP_003683337.1">
    <property type="nucleotide sequence ID" value="XM_003683289.1"/>
</dbReference>
<dbReference type="InParanoid" id="G8ZZT2"/>
<evidence type="ECO:0008006" key="6">
    <source>
        <dbReference type="Google" id="ProtNLM"/>
    </source>
</evidence>
<dbReference type="SUPFAM" id="SSF50978">
    <property type="entry name" value="WD40 repeat-like"/>
    <property type="match status" value="1"/>
</dbReference>
<dbReference type="Gene3D" id="2.130.10.10">
    <property type="entry name" value="YVTN repeat-like/Quinoprotein amine dehydrogenase"/>
    <property type="match status" value="1"/>
</dbReference>
<evidence type="ECO:0000256" key="2">
    <source>
        <dbReference type="ARBA" id="ARBA00022737"/>
    </source>
</evidence>
<feature type="region of interest" description="Disordered" evidence="3">
    <location>
        <begin position="1"/>
        <end position="58"/>
    </location>
</feature>
<organism evidence="4 5">
    <name type="scientific">Torulaspora delbrueckii</name>
    <name type="common">Yeast</name>
    <name type="synonym">Candida colliculosa</name>
    <dbReference type="NCBI Taxonomy" id="4950"/>
    <lineage>
        <taxon>Eukaryota</taxon>
        <taxon>Fungi</taxon>
        <taxon>Dikarya</taxon>
        <taxon>Ascomycota</taxon>
        <taxon>Saccharomycotina</taxon>
        <taxon>Saccharomycetes</taxon>
        <taxon>Saccharomycetales</taxon>
        <taxon>Saccharomycetaceae</taxon>
        <taxon>Torulaspora</taxon>
    </lineage>
</organism>
<dbReference type="Proteomes" id="UP000005627">
    <property type="component" value="Chromosome 8"/>
</dbReference>
<dbReference type="InterPro" id="IPR015943">
    <property type="entry name" value="WD40/YVTN_repeat-like_dom_sf"/>
</dbReference>
<reference evidence="4 5" key="1">
    <citation type="journal article" date="2011" name="Proc. Natl. Acad. Sci. U.S.A.">
        <title>Evolutionary erosion of yeast sex chromosomes by mating-type switching accidents.</title>
        <authorList>
            <person name="Gordon J.L."/>
            <person name="Armisen D."/>
            <person name="Proux-Wera E."/>
            <person name="Oheigeartaigh S.S."/>
            <person name="Byrne K.P."/>
            <person name="Wolfe K.H."/>
        </authorList>
    </citation>
    <scope>NUCLEOTIDE SEQUENCE [LARGE SCALE GENOMIC DNA]</scope>
    <source>
        <strain evidence="5">ATCC 10662 / CBS 1146 / NBRC 0425 / NCYC 2629 / NRRL Y-866</strain>
    </source>
</reference>
<dbReference type="PANTHER" id="PTHR19857:SF8">
    <property type="entry name" value="ANGIO-ASSOCIATED MIGRATORY CELL PROTEIN"/>
    <property type="match status" value="1"/>
</dbReference>
<name>G8ZZT2_TORDE</name>
<dbReference type="STRING" id="1076872.G8ZZT2"/>
<dbReference type="FunCoup" id="G8ZZT2">
    <property type="interactions" value="669"/>
</dbReference>
<dbReference type="InterPro" id="IPR036322">
    <property type="entry name" value="WD40_repeat_dom_sf"/>
</dbReference>